<dbReference type="InterPro" id="IPR001138">
    <property type="entry name" value="Zn2Cys6_DnaBD"/>
</dbReference>
<evidence type="ECO:0000256" key="2">
    <source>
        <dbReference type="ARBA" id="ARBA00023242"/>
    </source>
</evidence>
<dbReference type="GO" id="GO:0008270">
    <property type="term" value="F:zinc ion binding"/>
    <property type="evidence" value="ECO:0007669"/>
    <property type="project" value="InterPro"/>
</dbReference>
<accession>A0A9P8CN58</accession>
<feature type="region of interest" description="Disordered" evidence="3">
    <location>
        <begin position="50"/>
        <end position="70"/>
    </location>
</feature>
<dbReference type="SMART" id="SM00066">
    <property type="entry name" value="GAL4"/>
    <property type="match status" value="1"/>
</dbReference>
<dbReference type="InterPro" id="IPR036864">
    <property type="entry name" value="Zn2-C6_fun-type_DNA-bd_sf"/>
</dbReference>
<feature type="compositionally biased region" description="Low complexity" evidence="3">
    <location>
        <begin position="61"/>
        <end position="70"/>
    </location>
</feature>
<dbReference type="Pfam" id="PF00172">
    <property type="entry name" value="Zn_clus"/>
    <property type="match status" value="1"/>
</dbReference>
<dbReference type="PROSITE" id="PS00463">
    <property type="entry name" value="ZN2_CY6_FUNGAL_1"/>
    <property type="match status" value="1"/>
</dbReference>
<reference evidence="5" key="1">
    <citation type="journal article" date="2021" name="IMA Fungus">
        <title>Genomic characterization of three marine fungi, including Emericellopsis atlantica sp. nov. with signatures of a generalist lifestyle and marine biomass degradation.</title>
        <authorList>
            <person name="Hagestad O.C."/>
            <person name="Hou L."/>
            <person name="Andersen J.H."/>
            <person name="Hansen E.H."/>
            <person name="Altermark B."/>
            <person name="Li C."/>
            <person name="Kuhnert E."/>
            <person name="Cox R.J."/>
            <person name="Crous P.W."/>
            <person name="Spatafora J.W."/>
            <person name="Lail K."/>
            <person name="Amirebrahimi M."/>
            <person name="Lipzen A."/>
            <person name="Pangilinan J."/>
            <person name="Andreopoulos W."/>
            <person name="Hayes R.D."/>
            <person name="Ng V."/>
            <person name="Grigoriev I.V."/>
            <person name="Jackson S.A."/>
            <person name="Sutton T.D.S."/>
            <person name="Dobson A.D.W."/>
            <person name="Rama T."/>
        </authorList>
    </citation>
    <scope>NUCLEOTIDE SEQUENCE</scope>
    <source>
        <strain evidence="5">TS7</strain>
    </source>
</reference>
<dbReference type="AlphaFoldDB" id="A0A9P8CN58"/>
<dbReference type="EMBL" id="MU251259">
    <property type="protein sequence ID" value="KAG9253153.1"/>
    <property type="molecule type" value="Genomic_DNA"/>
</dbReference>
<keyword evidence="6" id="KW-1185">Reference proteome</keyword>
<dbReference type="InterPro" id="IPR021858">
    <property type="entry name" value="Fun_TF"/>
</dbReference>
<dbReference type="CDD" id="cd00067">
    <property type="entry name" value="GAL4"/>
    <property type="match status" value="1"/>
</dbReference>
<dbReference type="PANTHER" id="PTHR37534:SF25">
    <property type="entry name" value="ZN(II)2CYS6 TRANSCRIPTION FACTOR (EUROFUNG)"/>
    <property type="match status" value="1"/>
</dbReference>
<dbReference type="GO" id="GO:0000976">
    <property type="term" value="F:transcription cis-regulatory region binding"/>
    <property type="evidence" value="ECO:0007669"/>
    <property type="project" value="TreeGrafter"/>
</dbReference>
<gene>
    <name evidence="5" type="ORF">F5Z01DRAFT_175953</name>
</gene>
<dbReference type="GO" id="GO:0000981">
    <property type="term" value="F:DNA-binding transcription factor activity, RNA polymerase II-specific"/>
    <property type="evidence" value="ECO:0007669"/>
    <property type="project" value="InterPro"/>
</dbReference>
<dbReference type="OrthoDB" id="4525710at2759"/>
<evidence type="ECO:0000313" key="6">
    <source>
        <dbReference type="Proteomes" id="UP000887229"/>
    </source>
</evidence>
<dbReference type="GO" id="GO:0045944">
    <property type="term" value="P:positive regulation of transcription by RNA polymerase II"/>
    <property type="evidence" value="ECO:0007669"/>
    <property type="project" value="TreeGrafter"/>
</dbReference>
<dbReference type="Gene3D" id="4.10.240.10">
    <property type="entry name" value="Zn(2)-C6 fungal-type DNA-binding domain"/>
    <property type="match status" value="1"/>
</dbReference>
<dbReference type="PROSITE" id="PS50048">
    <property type="entry name" value="ZN2_CY6_FUNGAL_2"/>
    <property type="match status" value="1"/>
</dbReference>
<dbReference type="Pfam" id="PF11951">
    <property type="entry name" value="Fungal_trans_2"/>
    <property type="match status" value="1"/>
</dbReference>
<sequence length="493" mass="54872">MGKQRSRSGCLTCRTRHVKCDEKQPECGNCAKGHRVCRQEDRQALIIRRYRGPGQRNDDASSPLSQSSGGLSCEQLKFGTVVSPGSVGSSPHFDSPRLQTLTSRDALLVHHYAVHLGRWLDCTDALQQFSVKIPTLSRQSPILLQAIISFAARHVGDTEAADSAHEKCIAMLIVRLGSEDVANDNVLLCAIVILRVFEQLSAVLTGSDNERHLAGCNALLRASQGSTLDLTAPTLREAAFWIYLRQCLHTACINQQPPHVDFSLQLLPMPSANQGGDESRYLDSTPQEETAWANKIIWLCALVVQFCFGTLAGGTDRSLFHLNQDVGGRLRDWEQLKESIADWDRSKPPNFDPIWEGDEGGENLAGNPFPTLLFTADRHVVAFGFHVLASMLLLAHKPRPRFAVRSTGQATRDDADVESEILQYGRRLCGSCWRAPYTVPARITLCHTVFVWGALIKDVREREGLVLLLHELERDHAWPTAWIISSLRDEWNS</sequence>
<evidence type="ECO:0000313" key="5">
    <source>
        <dbReference type="EMBL" id="KAG9253153.1"/>
    </source>
</evidence>
<dbReference type="SUPFAM" id="SSF57701">
    <property type="entry name" value="Zn2/Cys6 DNA-binding domain"/>
    <property type="match status" value="1"/>
</dbReference>
<comment type="subcellular location">
    <subcellularLocation>
        <location evidence="1">Nucleus</location>
    </subcellularLocation>
</comment>
<keyword evidence="2" id="KW-0539">Nucleus</keyword>
<proteinExistence type="predicted"/>
<dbReference type="GeneID" id="70288857"/>
<name>A0A9P8CN58_9HYPO</name>
<dbReference type="GO" id="GO:0005634">
    <property type="term" value="C:nucleus"/>
    <property type="evidence" value="ECO:0007669"/>
    <property type="project" value="UniProtKB-SubCell"/>
</dbReference>
<evidence type="ECO:0000256" key="3">
    <source>
        <dbReference type="SAM" id="MobiDB-lite"/>
    </source>
</evidence>
<feature type="domain" description="Zn(2)-C6 fungal-type" evidence="4">
    <location>
        <begin position="9"/>
        <end position="39"/>
    </location>
</feature>
<dbReference type="Proteomes" id="UP000887229">
    <property type="component" value="Unassembled WGS sequence"/>
</dbReference>
<evidence type="ECO:0000259" key="4">
    <source>
        <dbReference type="PROSITE" id="PS50048"/>
    </source>
</evidence>
<dbReference type="RefSeq" id="XP_046117077.1">
    <property type="nucleotide sequence ID" value="XM_046257954.1"/>
</dbReference>
<dbReference type="PANTHER" id="PTHR37534">
    <property type="entry name" value="TRANSCRIPTIONAL ACTIVATOR PROTEIN UGA3"/>
    <property type="match status" value="1"/>
</dbReference>
<protein>
    <recommendedName>
        <fullName evidence="4">Zn(2)-C6 fungal-type domain-containing protein</fullName>
    </recommendedName>
</protein>
<evidence type="ECO:0000256" key="1">
    <source>
        <dbReference type="ARBA" id="ARBA00004123"/>
    </source>
</evidence>
<comment type="caution">
    <text evidence="5">The sequence shown here is derived from an EMBL/GenBank/DDBJ whole genome shotgun (WGS) entry which is preliminary data.</text>
</comment>
<organism evidence="5 6">
    <name type="scientific">Emericellopsis atlantica</name>
    <dbReference type="NCBI Taxonomy" id="2614577"/>
    <lineage>
        <taxon>Eukaryota</taxon>
        <taxon>Fungi</taxon>
        <taxon>Dikarya</taxon>
        <taxon>Ascomycota</taxon>
        <taxon>Pezizomycotina</taxon>
        <taxon>Sordariomycetes</taxon>
        <taxon>Hypocreomycetidae</taxon>
        <taxon>Hypocreales</taxon>
        <taxon>Bionectriaceae</taxon>
        <taxon>Emericellopsis</taxon>
    </lineage>
</organism>